<evidence type="ECO:0000256" key="5">
    <source>
        <dbReference type="ARBA" id="ARBA00022840"/>
    </source>
</evidence>
<dbReference type="GO" id="GO:0004674">
    <property type="term" value="F:protein serine/threonine kinase activity"/>
    <property type="evidence" value="ECO:0007669"/>
    <property type="project" value="UniProtKB-KW"/>
</dbReference>
<dbReference type="GO" id="GO:0005524">
    <property type="term" value="F:ATP binding"/>
    <property type="evidence" value="ECO:0007669"/>
    <property type="project" value="UniProtKB-KW"/>
</dbReference>
<dbReference type="EMBL" id="JADGJH010000650">
    <property type="protein sequence ID" value="KAJ3124790.1"/>
    <property type="molecule type" value="Genomic_DNA"/>
</dbReference>
<evidence type="ECO:0000256" key="2">
    <source>
        <dbReference type="ARBA" id="ARBA00022679"/>
    </source>
</evidence>
<protein>
    <recommendedName>
        <fullName evidence="7">Protein kinase domain-containing protein</fullName>
    </recommendedName>
</protein>
<keyword evidence="5" id="KW-0067">ATP-binding</keyword>
<evidence type="ECO:0000256" key="1">
    <source>
        <dbReference type="ARBA" id="ARBA00022527"/>
    </source>
</evidence>
<gene>
    <name evidence="8" type="ORF">HK100_011115</name>
</gene>
<name>A0AAD5T338_9FUNG</name>
<evidence type="ECO:0000259" key="7">
    <source>
        <dbReference type="PROSITE" id="PS50011"/>
    </source>
</evidence>
<dbReference type="SUPFAM" id="SSF56112">
    <property type="entry name" value="Protein kinase-like (PK-like)"/>
    <property type="match status" value="1"/>
</dbReference>
<dbReference type="PANTHER" id="PTHR46485:SF5">
    <property type="entry name" value="CENTER DIVIDER, ISOFORM A"/>
    <property type="match status" value="1"/>
</dbReference>
<keyword evidence="3" id="KW-0547">Nucleotide-binding</keyword>
<evidence type="ECO:0000256" key="6">
    <source>
        <dbReference type="SAM" id="Coils"/>
    </source>
</evidence>
<keyword evidence="2" id="KW-0808">Transferase</keyword>
<feature type="coiled-coil region" evidence="6">
    <location>
        <begin position="182"/>
        <end position="209"/>
    </location>
</feature>
<dbReference type="AlphaFoldDB" id="A0AAD5T338"/>
<feature type="non-terminal residue" evidence="8">
    <location>
        <position position="1"/>
    </location>
</feature>
<dbReference type="SMART" id="SM00220">
    <property type="entry name" value="S_TKc"/>
    <property type="match status" value="1"/>
</dbReference>
<dbReference type="InterPro" id="IPR050940">
    <property type="entry name" value="Actin_reg-Ser/Thr_kinase"/>
</dbReference>
<dbReference type="PANTHER" id="PTHR46485">
    <property type="entry name" value="LIM DOMAIN KINASE 1"/>
    <property type="match status" value="1"/>
</dbReference>
<dbReference type="InterPro" id="IPR000719">
    <property type="entry name" value="Prot_kinase_dom"/>
</dbReference>
<evidence type="ECO:0000313" key="8">
    <source>
        <dbReference type="EMBL" id="KAJ3124790.1"/>
    </source>
</evidence>
<keyword evidence="1" id="KW-0723">Serine/threonine-protein kinase</keyword>
<evidence type="ECO:0000256" key="4">
    <source>
        <dbReference type="ARBA" id="ARBA00022777"/>
    </source>
</evidence>
<keyword evidence="6" id="KW-0175">Coiled coil</keyword>
<sequence>MDVAKAIAYLHSRGIIHRDLKSDNLLVTENKRIKVCDFGFSRPYPTNAQETRRLSFCGTDAYMAPEIILCMEFDQKVDIFSYGVILCELAVNAVADGDINAFVRQIPGFGLSIPEIYNEVKNRLEINESIICCNIKYDNNLEKIEGGVFKDLKLAKLGTFMSGFLEIAFGCVNEVPAKRFEWKFIIKKLKNLEIDVAQAEKELGIFTDSSMANSVSMPSIFNYTASTSTIGLNKSTNSSRIVPSQQLNIISEAIVGKNENKNICDISKSEYNLYSVHYNKFSQDASINTKSYPDLL</sequence>
<evidence type="ECO:0000313" key="9">
    <source>
        <dbReference type="Proteomes" id="UP001211907"/>
    </source>
</evidence>
<dbReference type="Gene3D" id="1.10.510.10">
    <property type="entry name" value="Transferase(Phosphotransferase) domain 1"/>
    <property type="match status" value="1"/>
</dbReference>
<dbReference type="Proteomes" id="UP001211907">
    <property type="component" value="Unassembled WGS sequence"/>
</dbReference>
<keyword evidence="4" id="KW-0418">Kinase</keyword>
<proteinExistence type="predicted"/>
<dbReference type="PROSITE" id="PS50011">
    <property type="entry name" value="PROTEIN_KINASE_DOM"/>
    <property type="match status" value="1"/>
</dbReference>
<reference evidence="8" key="1">
    <citation type="submission" date="2020-05" db="EMBL/GenBank/DDBJ databases">
        <title>Phylogenomic resolution of chytrid fungi.</title>
        <authorList>
            <person name="Stajich J.E."/>
            <person name="Amses K."/>
            <person name="Simmons R."/>
            <person name="Seto K."/>
            <person name="Myers J."/>
            <person name="Bonds A."/>
            <person name="Quandt C.A."/>
            <person name="Barry K."/>
            <person name="Liu P."/>
            <person name="Grigoriev I."/>
            <person name="Longcore J.E."/>
            <person name="James T.Y."/>
        </authorList>
    </citation>
    <scope>NUCLEOTIDE SEQUENCE</scope>
    <source>
        <strain evidence="8">JEL0513</strain>
    </source>
</reference>
<dbReference type="InterPro" id="IPR011009">
    <property type="entry name" value="Kinase-like_dom_sf"/>
</dbReference>
<feature type="domain" description="Protein kinase" evidence="7">
    <location>
        <begin position="1"/>
        <end position="192"/>
    </location>
</feature>
<keyword evidence="9" id="KW-1185">Reference proteome</keyword>
<dbReference type="InterPro" id="IPR008271">
    <property type="entry name" value="Ser/Thr_kinase_AS"/>
</dbReference>
<dbReference type="PROSITE" id="PS00108">
    <property type="entry name" value="PROTEIN_KINASE_ST"/>
    <property type="match status" value="1"/>
</dbReference>
<dbReference type="Pfam" id="PF00069">
    <property type="entry name" value="Pkinase"/>
    <property type="match status" value="1"/>
</dbReference>
<comment type="caution">
    <text evidence="8">The sequence shown here is derived from an EMBL/GenBank/DDBJ whole genome shotgun (WGS) entry which is preliminary data.</text>
</comment>
<accession>A0AAD5T338</accession>
<evidence type="ECO:0000256" key="3">
    <source>
        <dbReference type="ARBA" id="ARBA00022741"/>
    </source>
</evidence>
<organism evidence="8 9">
    <name type="scientific">Physocladia obscura</name>
    <dbReference type="NCBI Taxonomy" id="109957"/>
    <lineage>
        <taxon>Eukaryota</taxon>
        <taxon>Fungi</taxon>
        <taxon>Fungi incertae sedis</taxon>
        <taxon>Chytridiomycota</taxon>
        <taxon>Chytridiomycota incertae sedis</taxon>
        <taxon>Chytridiomycetes</taxon>
        <taxon>Chytridiales</taxon>
        <taxon>Chytriomycetaceae</taxon>
        <taxon>Physocladia</taxon>
    </lineage>
</organism>